<name>A0A430FCB9_9BIFI</name>
<dbReference type="RefSeq" id="WP_126030347.1">
    <property type="nucleotide sequence ID" value="NZ_JAFEJY010000005.1"/>
</dbReference>
<keyword evidence="2" id="KW-0347">Helicase</keyword>
<organism evidence="2 3">
    <name type="scientific">Bifidobacterium callimiconis</name>
    <dbReference type="NCBI Taxonomy" id="2306973"/>
    <lineage>
        <taxon>Bacteria</taxon>
        <taxon>Bacillati</taxon>
        <taxon>Actinomycetota</taxon>
        <taxon>Actinomycetes</taxon>
        <taxon>Bifidobacteriales</taxon>
        <taxon>Bifidobacteriaceae</taxon>
        <taxon>Bifidobacterium</taxon>
    </lineage>
</organism>
<sequence length="83" mass="9308">MTADSTAGSTAGSTQSGASRRKKHRRVVFKGTERFDAEGFFDAEPSNDPDALRERANKSRDDDQRILTELPPHWAKFDAEGRR</sequence>
<protein>
    <submittedName>
        <fullName evidence="2">DNA and RNA helicase-like protein</fullName>
    </submittedName>
</protein>
<feature type="compositionally biased region" description="Basic and acidic residues" evidence="1">
    <location>
        <begin position="50"/>
        <end position="66"/>
    </location>
</feature>
<accession>A0A430FCB9</accession>
<dbReference type="AlphaFoldDB" id="A0A430FCB9"/>
<evidence type="ECO:0000313" key="2">
    <source>
        <dbReference type="EMBL" id="RSX50470.1"/>
    </source>
</evidence>
<feature type="compositionally biased region" description="Low complexity" evidence="1">
    <location>
        <begin position="1"/>
        <end position="18"/>
    </location>
</feature>
<keyword evidence="2" id="KW-0067">ATP-binding</keyword>
<dbReference type="Proteomes" id="UP000288607">
    <property type="component" value="Unassembled WGS sequence"/>
</dbReference>
<dbReference type="GO" id="GO:0004386">
    <property type="term" value="F:helicase activity"/>
    <property type="evidence" value="ECO:0007669"/>
    <property type="project" value="UniProtKB-KW"/>
</dbReference>
<keyword evidence="2" id="KW-0547">Nucleotide-binding</keyword>
<dbReference type="EMBL" id="QXGJ01000007">
    <property type="protein sequence ID" value="RSX50470.1"/>
    <property type="molecule type" value="Genomic_DNA"/>
</dbReference>
<reference evidence="2 3" key="1">
    <citation type="submission" date="2018-09" db="EMBL/GenBank/DDBJ databases">
        <title>Characterization of the phylogenetic diversity of five novel species belonging to the genus Bifidobacterium.</title>
        <authorList>
            <person name="Lugli G.A."/>
            <person name="Duranti S."/>
            <person name="Milani C."/>
        </authorList>
    </citation>
    <scope>NUCLEOTIDE SEQUENCE [LARGE SCALE GENOMIC DNA]</scope>
    <source>
        <strain evidence="2 3">2028B</strain>
    </source>
</reference>
<keyword evidence="2" id="KW-0378">Hydrolase</keyword>
<keyword evidence="3" id="KW-1185">Reference proteome</keyword>
<feature type="region of interest" description="Disordered" evidence="1">
    <location>
        <begin position="39"/>
        <end position="83"/>
    </location>
</feature>
<dbReference type="OrthoDB" id="5150097at2"/>
<proteinExistence type="predicted"/>
<comment type="caution">
    <text evidence="2">The sequence shown here is derived from an EMBL/GenBank/DDBJ whole genome shotgun (WGS) entry which is preliminary data.</text>
</comment>
<evidence type="ECO:0000313" key="3">
    <source>
        <dbReference type="Proteomes" id="UP000288607"/>
    </source>
</evidence>
<evidence type="ECO:0000256" key="1">
    <source>
        <dbReference type="SAM" id="MobiDB-lite"/>
    </source>
</evidence>
<feature type="region of interest" description="Disordered" evidence="1">
    <location>
        <begin position="1"/>
        <end position="27"/>
    </location>
</feature>
<gene>
    <name evidence="2" type="ORF">D2E23_1493</name>
</gene>